<name>A0AA39I1G7_9BILA</name>
<dbReference type="Pfam" id="PF10551">
    <property type="entry name" value="MULE"/>
    <property type="match status" value="1"/>
</dbReference>
<protein>
    <recommendedName>
        <fullName evidence="1">MULE transposase domain-containing protein</fullName>
    </recommendedName>
</protein>
<feature type="domain" description="MULE transposase" evidence="1">
    <location>
        <begin position="54"/>
        <end position="121"/>
    </location>
</feature>
<comment type="caution">
    <text evidence="2">The sequence shown here is derived from an EMBL/GenBank/DDBJ whole genome shotgun (WGS) entry which is preliminary data.</text>
</comment>
<sequence length="140" mass="15917">MPIDNPALEAELDRRLSGLSLCCQSLQQDHSKKRKGEDRFYASPPRKCPSLHHLFTLPAVYCLLPHKTTKTYLKMLKAIKDLKPSFSPSSLVVDFEAAAIKAFRTVFPGIQVAGCFFHLAQSQRRQINSNKVSYHLMRRS</sequence>
<organism evidence="2 3">
    <name type="scientific">Steinernema hermaphroditum</name>
    <dbReference type="NCBI Taxonomy" id="289476"/>
    <lineage>
        <taxon>Eukaryota</taxon>
        <taxon>Metazoa</taxon>
        <taxon>Ecdysozoa</taxon>
        <taxon>Nematoda</taxon>
        <taxon>Chromadorea</taxon>
        <taxon>Rhabditida</taxon>
        <taxon>Tylenchina</taxon>
        <taxon>Panagrolaimomorpha</taxon>
        <taxon>Strongyloidoidea</taxon>
        <taxon>Steinernematidae</taxon>
        <taxon>Steinernema</taxon>
    </lineage>
</organism>
<evidence type="ECO:0000313" key="3">
    <source>
        <dbReference type="Proteomes" id="UP001175271"/>
    </source>
</evidence>
<evidence type="ECO:0000313" key="2">
    <source>
        <dbReference type="EMBL" id="KAK0415109.1"/>
    </source>
</evidence>
<reference evidence="2" key="1">
    <citation type="submission" date="2023-06" db="EMBL/GenBank/DDBJ databases">
        <title>Genomic analysis of the entomopathogenic nematode Steinernema hermaphroditum.</title>
        <authorList>
            <person name="Schwarz E.M."/>
            <person name="Heppert J.K."/>
            <person name="Baniya A."/>
            <person name="Schwartz H.T."/>
            <person name="Tan C.-H."/>
            <person name="Antoshechkin I."/>
            <person name="Sternberg P.W."/>
            <person name="Goodrich-Blair H."/>
            <person name="Dillman A.R."/>
        </authorList>
    </citation>
    <scope>NUCLEOTIDE SEQUENCE</scope>
    <source>
        <strain evidence="2">PS9179</strain>
        <tissue evidence="2">Whole animal</tissue>
    </source>
</reference>
<evidence type="ECO:0000259" key="1">
    <source>
        <dbReference type="Pfam" id="PF10551"/>
    </source>
</evidence>
<accession>A0AA39I1G7</accession>
<dbReference type="EMBL" id="JAUCMV010000002">
    <property type="protein sequence ID" value="KAK0415109.1"/>
    <property type="molecule type" value="Genomic_DNA"/>
</dbReference>
<gene>
    <name evidence="2" type="ORF">QR680_011777</name>
</gene>
<keyword evidence="3" id="KW-1185">Reference proteome</keyword>
<proteinExistence type="predicted"/>
<dbReference type="AlphaFoldDB" id="A0AA39I1G7"/>
<dbReference type="Proteomes" id="UP001175271">
    <property type="component" value="Unassembled WGS sequence"/>
</dbReference>
<dbReference type="InterPro" id="IPR018289">
    <property type="entry name" value="MULE_transposase_dom"/>
</dbReference>